<gene>
    <name evidence="1" type="ORF">C8R41DRAFT_337672</name>
</gene>
<proteinExistence type="predicted"/>
<dbReference type="Proteomes" id="UP001150217">
    <property type="component" value="Unassembled WGS sequence"/>
</dbReference>
<evidence type="ECO:0000313" key="2">
    <source>
        <dbReference type="Proteomes" id="UP001150217"/>
    </source>
</evidence>
<comment type="caution">
    <text evidence="1">The sequence shown here is derived from an EMBL/GenBank/DDBJ whole genome shotgun (WGS) entry which is preliminary data.</text>
</comment>
<organism evidence="1 2">
    <name type="scientific">Lentinula lateritia</name>
    <dbReference type="NCBI Taxonomy" id="40482"/>
    <lineage>
        <taxon>Eukaryota</taxon>
        <taxon>Fungi</taxon>
        <taxon>Dikarya</taxon>
        <taxon>Basidiomycota</taxon>
        <taxon>Agaricomycotina</taxon>
        <taxon>Agaricomycetes</taxon>
        <taxon>Agaricomycetidae</taxon>
        <taxon>Agaricales</taxon>
        <taxon>Marasmiineae</taxon>
        <taxon>Omphalotaceae</taxon>
        <taxon>Lentinula</taxon>
    </lineage>
</organism>
<keyword evidence="2" id="KW-1185">Reference proteome</keyword>
<evidence type="ECO:0000313" key="1">
    <source>
        <dbReference type="EMBL" id="KAJ4492474.1"/>
    </source>
</evidence>
<protein>
    <submittedName>
        <fullName evidence="1">Uncharacterized protein</fullName>
    </submittedName>
</protein>
<name>A0ABQ8VJ54_9AGAR</name>
<reference evidence="1" key="1">
    <citation type="submission" date="2022-08" db="EMBL/GenBank/DDBJ databases">
        <title>A Global Phylogenomic Analysis of the Shiitake Genus Lentinula.</title>
        <authorList>
            <consortium name="DOE Joint Genome Institute"/>
            <person name="Sierra-Patev S."/>
            <person name="Min B."/>
            <person name="Naranjo-Ortiz M."/>
            <person name="Looney B."/>
            <person name="Konkel Z."/>
            <person name="Slot J.C."/>
            <person name="Sakamoto Y."/>
            <person name="Steenwyk J.L."/>
            <person name="Rokas A."/>
            <person name="Carro J."/>
            <person name="Camarero S."/>
            <person name="Ferreira P."/>
            <person name="Molpeceres G."/>
            <person name="Ruiz-Duenas F.J."/>
            <person name="Serrano A."/>
            <person name="Henrissat B."/>
            <person name="Drula E."/>
            <person name="Hughes K.W."/>
            <person name="Mata J.L."/>
            <person name="Ishikawa N.K."/>
            <person name="Vargas-Isla R."/>
            <person name="Ushijima S."/>
            <person name="Smith C.A."/>
            <person name="Ahrendt S."/>
            <person name="Andreopoulos W."/>
            <person name="He G."/>
            <person name="Labutti K."/>
            <person name="Lipzen A."/>
            <person name="Ng V."/>
            <person name="Riley R."/>
            <person name="Sandor L."/>
            <person name="Barry K."/>
            <person name="Martinez A.T."/>
            <person name="Xiao Y."/>
            <person name="Gibbons J.G."/>
            <person name="Terashima K."/>
            <person name="Grigoriev I.V."/>
            <person name="Hibbett D.S."/>
        </authorList>
    </citation>
    <scope>NUCLEOTIDE SEQUENCE</scope>
    <source>
        <strain evidence="1">RHP3577 ss4</strain>
    </source>
</reference>
<dbReference type="EMBL" id="JANVFT010000037">
    <property type="protein sequence ID" value="KAJ4492474.1"/>
    <property type="molecule type" value="Genomic_DNA"/>
</dbReference>
<sequence length="334" mass="37915">MTSLTWACLQKVNEALLALDRASPLPTAHDHFLPTLIPRKYTPPKLQPYFISSMGMVYHPVYGIGWYDDLADHLYPQAVDELELFREDTVPMTPSYQADDVDSYSNSHEDGSFPSLTYSRITPEEQQGIASLVPLLSSGDYLPDHRIREIHRLQSAYEEYEIITSPEERAIVQATFNLLIRRKEEEDEQKRLREHERAMYLEQARLDLLNSCVLEVEAARAAGEHSLFPTQEQSFDYRSHTIECECCDAPSTKGTGEIPRWPPFAPFSPEPPYPSHDFLLETATWPPFAPSSSTLPHPSRIVLQTEATWGAPQARMLPDPRLAFAEAPATWLSG</sequence>
<accession>A0ABQ8VJ54</accession>